<reference evidence="2 3" key="1">
    <citation type="submission" date="2017-02" db="EMBL/GenBank/DDBJ databases">
        <title>The new phylogeny of genus Mycobacterium.</title>
        <authorList>
            <person name="Tortoli E."/>
            <person name="Trovato A."/>
            <person name="Cirillo D.M."/>
        </authorList>
    </citation>
    <scope>NUCLEOTIDE SEQUENCE [LARGE SCALE GENOMIC DNA]</scope>
    <source>
        <strain evidence="2 3">DSM 44049</strain>
    </source>
</reference>
<feature type="transmembrane region" description="Helical" evidence="1">
    <location>
        <begin position="225"/>
        <end position="245"/>
    </location>
</feature>
<keyword evidence="3" id="KW-1185">Reference proteome</keyword>
<dbReference type="InterPro" id="IPR018650">
    <property type="entry name" value="STSV1_Orf64"/>
</dbReference>
<comment type="caution">
    <text evidence="2">The sequence shown here is derived from an EMBL/GenBank/DDBJ whole genome shotgun (WGS) entry which is preliminary data.</text>
</comment>
<organism evidence="2 3">
    <name type="scientific">Mycobacterium intermedium</name>
    <dbReference type="NCBI Taxonomy" id="28445"/>
    <lineage>
        <taxon>Bacteria</taxon>
        <taxon>Bacillati</taxon>
        <taxon>Actinomycetota</taxon>
        <taxon>Actinomycetes</taxon>
        <taxon>Mycobacteriales</taxon>
        <taxon>Mycobacteriaceae</taxon>
        <taxon>Mycobacterium</taxon>
        <taxon>Mycobacterium simiae complex</taxon>
    </lineage>
</organism>
<name>A0A1T3W6F7_MYCIE</name>
<proteinExistence type="predicted"/>
<evidence type="ECO:0000313" key="3">
    <source>
        <dbReference type="Proteomes" id="UP000192739"/>
    </source>
</evidence>
<keyword evidence="1" id="KW-0812">Transmembrane</keyword>
<keyword evidence="1" id="KW-0472">Membrane</keyword>
<protein>
    <recommendedName>
        <fullName evidence="4">Glycosyltransferase RgtA/B/C/D-like domain-containing protein</fullName>
    </recommendedName>
</protein>
<feature type="transmembrane region" description="Helical" evidence="1">
    <location>
        <begin position="78"/>
        <end position="102"/>
    </location>
</feature>
<gene>
    <name evidence="2" type="ORF">BST27_18450</name>
</gene>
<sequence length="385" mass="41719">MAASLFIYVAAWGLGGIALARILANDGRALAGWIACGLYSIDPLLANVRGMETSVYLVLILAAIWTFQRQRWITMGCLLALLAIARSDAILLAAAFLVWLVLRRRFAAAALAATPLGAGYVVWTYALWKLTGTAFPSSLAAKMAQRDSGQWGGQFSYLKGLNPYAISGSEAPHPLTALIVAPLLIAAIFGTVTAIRRHEFALPALAVAAAIVLVEYGFVLRLPMYYWHYAAFNMWVVAGAAYGIVEAAAQQQRLRIAAALLTAVIAVGFIAGVDLAPKAGRAPYRQVAEWIDRDTKAPHPTVAASEFGTIGYYSRADLVDYLGLLDSHAIPSVRHGDFTWWLTQHPAYWVTDGTWIDAAATKSADFTDHYRPAATFGPLTIYKRQ</sequence>
<feature type="transmembrane region" description="Helical" evidence="1">
    <location>
        <begin position="55"/>
        <end position="72"/>
    </location>
</feature>
<feature type="transmembrane region" description="Helical" evidence="1">
    <location>
        <begin position="109"/>
        <end position="128"/>
    </location>
</feature>
<evidence type="ECO:0000313" key="2">
    <source>
        <dbReference type="EMBL" id="ORB00496.1"/>
    </source>
</evidence>
<dbReference type="Pfam" id="PF09852">
    <property type="entry name" value="DUF2079"/>
    <property type="match status" value="1"/>
</dbReference>
<evidence type="ECO:0000256" key="1">
    <source>
        <dbReference type="SAM" id="Phobius"/>
    </source>
</evidence>
<keyword evidence="1" id="KW-1133">Transmembrane helix</keyword>
<feature type="transmembrane region" description="Helical" evidence="1">
    <location>
        <begin position="200"/>
        <end position="219"/>
    </location>
</feature>
<accession>A0A1T3W6F7</accession>
<feature type="transmembrane region" description="Helical" evidence="1">
    <location>
        <begin position="175"/>
        <end position="195"/>
    </location>
</feature>
<feature type="transmembrane region" description="Helical" evidence="1">
    <location>
        <begin position="257"/>
        <end position="276"/>
    </location>
</feature>
<dbReference type="AlphaFoldDB" id="A0A1T3W6F7"/>
<evidence type="ECO:0008006" key="4">
    <source>
        <dbReference type="Google" id="ProtNLM"/>
    </source>
</evidence>
<dbReference type="EMBL" id="MVHT01000053">
    <property type="protein sequence ID" value="ORB00496.1"/>
    <property type="molecule type" value="Genomic_DNA"/>
</dbReference>
<dbReference type="Proteomes" id="UP000192739">
    <property type="component" value="Unassembled WGS sequence"/>
</dbReference>